<dbReference type="Proteomes" id="UP000749559">
    <property type="component" value="Unassembled WGS sequence"/>
</dbReference>
<gene>
    <name evidence="4" type="ORF">OFUS_LOCUS499</name>
</gene>
<evidence type="ECO:0000313" key="4">
    <source>
        <dbReference type="EMBL" id="CAH1772790.1"/>
    </source>
</evidence>
<evidence type="ECO:0000313" key="5">
    <source>
        <dbReference type="Proteomes" id="UP000749559"/>
    </source>
</evidence>
<dbReference type="CDD" id="cd21340">
    <property type="entry name" value="PPP1R42"/>
    <property type="match status" value="1"/>
</dbReference>
<name>A0A8J1UXF9_OWEFU</name>
<feature type="compositionally biased region" description="Polar residues" evidence="3">
    <location>
        <begin position="258"/>
        <end position="267"/>
    </location>
</feature>
<dbReference type="SMART" id="SM00365">
    <property type="entry name" value="LRR_SD22"/>
    <property type="match status" value="4"/>
</dbReference>
<dbReference type="InterPro" id="IPR050836">
    <property type="entry name" value="SDS22/Internalin_LRR"/>
</dbReference>
<dbReference type="OrthoDB" id="10262005at2759"/>
<sequence length="378" mass="42782">MVRLTIDLIARGTSGYTKKKRDESMEHFLKKITHLYLEDRGIDEVGDDLSLCRNLTVLYLYDNKLAKVPNLSQNANLTHLYLQNNEVSKMECFANLRRLTKLYIGGNAITVVEGIERLEMLQELHIENQRLPSGEKLLFDPRSLAVLSRSLQVLNVSGNNLDTIRELQCLTGLTQFMANDNQLRDLKEIAHLLETWRRLWRLELADNPICHKPKYKDRIIIMSNTIEVLDGKEITDTSRQFLRNWAASKLKKKEGLSRGSTLISNGETELPPVRDHRNRNDVPGFMMPGGASYIMPGLPKKQFEDILARSSSLPNSANKLGREETLGSKAHSDLSTTKYISRFSTSIYDRTPSGAPKRAAVIHVTDLGAGDSIPIQLR</sequence>
<evidence type="ECO:0000256" key="1">
    <source>
        <dbReference type="ARBA" id="ARBA00022614"/>
    </source>
</evidence>
<keyword evidence="5" id="KW-1185">Reference proteome</keyword>
<dbReference type="PANTHER" id="PTHR46652:SF3">
    <property type="entry name" value="LEUCINE-RICH REPEAT-CONTAINING PROTEIN 9"/>
    <property type="match status" value="1"/>
</dbReference>
<dbReference type="SUPFAM" id="SSF52058">
    <property type="entry name" value="L domain-like"/>
    <property type="match status" value="1"/>
</dbReference>
<feature type="region of interest" description="Disordered" evidence="3">
    <location>
        <begin position="257"/>
        <end position="280"/>
    </location>
</feature>
<dbReference type="Gene3D" id="3.80.10.10">
    <property type="entry name" value="Ribonuclease Inhibitor"/>
    <property type="match status" value="2"/>
</dbReference>
<dbReference type="Pfam" id="PF12799">
    <property type="entry name" value="LRR_4"/>
    <property type="match status" value="1"/>
</dbReference>
<dbReference type="EMBL" id="CAIIXF020000001">
    <property type="protein sequence ID" value="CAH1772790.1"/>
    <property type="molecule type" value="Genomic_DNA"/>
</dbReference>
<evidence type="ECO:0000256" key="3">
    <source>
        <dbReference type="SAM" id="MobiDB-lite"/>
    </source>
</evidence>
<proteinExistence type="predicted"/>
<dbReference type="AlphaFoldDB" id="A0A8J1UXF9"/>
<accession>A0A8J1UXF9</accession>
<evidence type="ECO:0000256" key="2">
    <source>
        <dbReference type="ARBA" id="ARBA00022737"/>
    </source>
</evidence>
<dbReference type="InterPro" id="IPR032675">
    <property type="entry name" value="LRR_dom_sf"/>
</dbReference>
<comment type="caution">
    <text evidence="4">The sequence shown here is derived from an EMBL/GenBank/DDBJ whole genome shotgun (WGS) entry which is preliminary data.</text>
</comment>
<dbReference type="InterPro" id="IPR025875">
    <property type="entry name" value="Leu-rich_rpt_4"/>
</dbReference>
<dbReference type="PROSITE" id="PS51450">
    <property type="entry name" value="LRR"/>
    <property type="match status" value="3"/>
</dbReference>
<dbReference type="InterPro" id="IPR001611">
    <property type="entry name" value="Leu-rich_rpt"/>
</dbReference>
<keyword evidence="2" id="KW-0677">Repeat</keyword>
<organism evidence="4 5">
    <name type="scientific">Owenia fusiformis</name>
    <name type="common">Polychaete worm</name>
    <dbReference type="NCBI Taxonomy" id="6347"/>
    <lineage>
        <taxon>Eukaryota</taxon>
        <taxon>Metazoa</taxon>
        <taxon>Spiralia</taxon>
        <taxon>Lophotrochozoa</taxon>
        <taxon>Annelida</taxon>
        <taxon>Polychaeta</taxon>
        <taxon>Sedentaria</taxon>
        <taxon>Canalipalpata</taxon>
        <taxon>Sabellida</taxon>
        <taxon>Oweniida</taxon>
        <taxon>Oweniidae</taxon>
        <taxon>Owenia</taxon>
    </lineage>
</organism>
<reference evidence="4" key="1">
    <citation type="submission" date="2022-03" db="EMBL/GenBank/DDBJ databases">
        <authorList>
            <person name="Martin C."/>
        </authorList>
    </citation>
    <scope>NUCLEOTIDE SEQUENCE</scope>
</reference>
<dbReference type="PANTHER" id="PTHR46652">
    <property type="entry name" value="LEUCINE-RICH REPEAT AND IQ DOMAIN-CONTAINING PROTEIN 1-RELATED"/>
    <property type="match status" value="1"/>
</dbReference>
<keyword evidence="1" id="KW-0433">Leucine-rich repeat</keyword>
<protein>
    <submittedName>
        <fullName evidence="4">Uncharacterized protein</fullName>
    </submittedName>
</protein>